<protein>
    <recommendedName>
        <fullName evidence="2">Small acidic protein-like domain-containing protein</fullName>
    </recommendedName>
</protein>
<dbReference type="Proteomes" id="UP000233080">
    <property type="component" value="Unassembled WGS sequence"/>
</dbReference>
<proteinExistence type="predicted"/>
<feature type="domain" description="Small acidic protein-like" evidence="2">
    <location>
        <begin position="41"/>
        <end position="101"/>
    </location>
</feature>
<feature type="region of interest" description="Disordered" evidence="1">
    <location>
        <begin position="1"/>
        <end position="34"/>
    </location>
</feature>
<evidence type="ECO:0000313" key="3">
    <source>
        <dbReference type="Ensembl" id="ENSCANP00000018476.1"/>
    </source>
</evidence>
<feature type="compositionally biased region" description="Basic and acidic residues" evidence="1">
    <location>
        <begin position="1"/>
        <end position="10"/>
    </location>
</feature>
<reference evidence="3" key="1">
    <citation type="submission" date="2025-08" db="UniProtKB">
        <authorList>
            <consortium name="Ensembl"/>
        </authorList>
    </citation>
    <scope>IDENTIFICATION</scope>
</reference>
<dbReference type="PANTHER" id="PTHR22426:SF1">
    <property type="entry name" value="LYSINE-RICH NUCLEOLAR PROTEIN 1"/>
    <property type="match status" value="1"/>
</dbReference>
<dbReference type="AlphaFoldDB" id="A0A2K5IPN4"/>
<evidence type="ECO:0000256" key="1">
    <source>
        <dbReference type="SAM" id="MobiDB-lite"/>
    </source>
</evidence>
<organism evidence="3 4">
    <name type="scientific">Colobus angolensis palliatus</name>
    <name type="common">Peters' Angolan colobus</name>
    <dbReference type="NCBI Taxonomy" id="336983"/>
    <lineage>
        <taxon>Eukaryota</taxon>
        <taxon>Metazoa</taxon>
        <taxon>Chordata</taxon>
        <taxon>Craniata</taxon>
        <taxon>Vertebrata</taxon>
        <taxon>Euteleostomi</taxon>
        <taxon>Mammalia</taxon>
        <taxon>Eutheria</taxon>
        <taxon>Euarchontoglires</taxon>
        <taxon>Primates</taxon>
        <taxon>Haplorrhini</taxon>
        <taxon>Catarrhini</taxon>
        <taxon>Cercopithecidae</taxon>
        <taxon>Colobinae</taxon>
        <taxon>Colobus</taxon>
    </lineage>
</organism>
<feature type="compositionally biased region" description="Basic and acidic residues" evidence="1">
    <location>
        <begin position="21"/>
        <end position="32"/>
    </location>
</feature>
<reference evidence="3" key="2">
    <citation type="submission" date="2025-09" db="UniProtKB">
        <authorList>
            <consortium name="Ensembl"/>
        </authorList>
    </citation>
    <scope>IDENTIFICATION</scope>
</reference>
<dbReference type="InterPro" id="IPR028124">
    <property type="entry name" value="SMAP_dom"/>
</dbReference>
<evidence type="ECO:0000313" key="4">
    <source>
        <dbReference type="Proteomes" id="UP000233080"/>
    </source>
</evidence>
<sequence length="130" mass="14794">MDEAHIDQVRRKALQGEIDGESGKTEASETRKWRGTQLGQWDTADFENEEQKLKFLKLTGGFKNLSPSFSCHPSPHPPKAADSLQQNLQRDYDLALSWKYSRGANLSFSTAPNKIFYIHRNASKLVKLED</sequence>
<evidence type="ECO:0000259" key="2">
    <source>
        <dbReference type="Pfam" id="PF15477"/>
    </source>
</evidence>
<dbReference type="PANTHER" id="PTHR22426">
    <property type="entry name" value="ARGININE_SERINE-RICH COILED-COIL PROTEIN 2"/>
    <property type="match status" value="1"/>
</dbReference>
<accession>A0A2K5IPN4</accession>
<name>A0A2K5IPN4_COLAP</name>
<dbReference type="Pfam" id="PF15477">
    <property type="entry name" value="SMAP"/>
    <property type="match status" value="1"/>
</dbReference>
<keyword evidence="4" id="KW-1185">Reference proteome</keyword>
<dbReference type="OMA" id="SKMQTNT"/>
<dbReference type="Ensembl" id="ENSCANT00000041432.1">
    <property type="protein sequence ID" value="ENSCANP00000018476.1"/>
    <property type="gene ID" value="ENSCANG00000032692.1"/>
</dbReference>